<dbReference type="Proteomes" id="UP000260665">
    <property type="component" value="Unassembled WGS sequence"/>
</dbReference>
<dbReference type="RefSeq" id="WP_117175930.1">
    <property type="nucleotide sequence ID" value="NZ_QFZK01000003.1"/>
</dbReference>
<gene>
    <name evidence="1" type="ORF">DIC66_07940</name>
</gene>
<accession>A0A3E1REM7</accession>
<dbReference type="Pfam" id="PF20159">
    <property type="entry name" value="YidB"/>
    <property type="match status" value="1"/>
</dbReference>
<evidence type="ECO:0000313" key="2">
    <source>
        <dbReference type="Proteomes" id="UP000260665"/>
    </source>
</evidence>
<dbReference type="OrthoDB" id="9795283at2"/>
<reference evidence="1 2" key="1">
    <citation type="submission" date="2018-05" db="EMBL/GenBank/DDBJ databases">
        <title>Rhodoferax soyangensis sp.nov., isolated from an oligotrophic freshwater lake.</title>
        <authorList>
            <person name="Park M."/>
        </authorList>
    </citation>
    <scope>NUCLEOTIDE SEQUENCE [LARGE SCALE GENOMIC DNA]</scope>
    <source>
        <strain evidence="1 2">IMCC26218</strain>
    </source>
</reference>
<dbReference type="SUPFAM" id="SSF140804">
    <property type="entry name" value="YidB-like"/>
    <property type="match status" value="1"/>
</dbReference>
<dbReference type="InterPro" id="IPR027405">
    <property type="entry name" value="YidB-like"/>
</dbReference>
<proteinExistence type="predicted"/>
<evidence type="ECO:0000313" key="1">
    <source>
        <dbReference type="EMBL" id="RFO97819.1"/>
    </source>
</evidence>
<evidence type="ECO:0008006" key="3">
    <source>
        <dbReference type="Google" id="ProtNLM"/>
    </source>
</evidence>
<organism evidence="1 2">
    <name type="scientific">Rhodoferax lacus</name>
    <dbReference type="NCBI Taxonomy" id="2184758"/>
    <lineage>
        <taxon>Bacteria</taxon>
        <taxon>Pseudomonadati</taxon>
        <taxon>Pseudomonadota</taxon>
        <taxon>Betaproteobacteria</taxon>
        <taxon>Burkholderiales</taxon>
        <taxon>Comamonadaceae</taxon>
        <taxon>Rhodoferax</taxon>
    </lineage>
</organism>
<comment type="caution">
    <text evidence="1">The sequence shown here is derived from an EMBL/GenBank/DDBJ whole genome shotgun (WGS) entry which is preliminary data.</text>
</comment>
<dbReference type="InterPro" id="IPR045372">
    <property type="entry name" value="YidB"/>
</dbReference>
<dbReference type="AlphaFoldDB" id="A0A3E1REM7"/>
<protein>
    <recommendedName>
        <fullName evidence="3">DUF937 domain-containing protein</fullName>
    </recommendedName>
</protein>
<sequence>MGLLDSVLSAVGGQQQGGEGLGGLLGMLGNQPELLQAASSLLGNDGANGGLQGLIAKFQQAGLGDVVASWVGTGANQAISGEQLSSVLGSDALSGLASKFGVDPGALAGQLSGVLPGLVDQLTPNGQAPAAGLGNGGDLMGMLGGLLKG</sequence>
<dbReference type="Gene3D" id="1.10.10.690">
    <property type="entry name" value="YidB-like"/>
    <property type="match status" value="1"/>
</dbReference>
<name>A0A3E1REM7_9BURK</name>
<keyword evidence="2" id="KW-1185">Reference proteome</keyword>
<dbReference type="EMBL" id="QFZK01000003">
    <property type="protein sequence ID" value="RFO97819.1"/>
    <property type="molecule type" value="Genomic_DNA"/>
</dbReference>